<dbReference type="RefSeq" id="WP_013777179.1">
    <property type="nucleotide sequence ID" value="NZ_BSDN01000003.1"/>
</dbReference>
<feature type="domain" description="ABC transmembrane type-1" evidence="8">
    <location>
        <begin position="106"/>
        <end position="296"/>
    </location>
</feature>
<dbReference type="Proteomes" id="UP000062160">
    <property type="component" value="Unassembled WGS sequence"/>
</dbReference>
<evidence type="ECO:0000256" key="4">
    <source>
        <dbReference type="ARBA" id="ARBA00022692"/>
    </source>
</evidence>
<keyword evidence="2 7" id="KW-0813">Transport</keyword>
<keyword evidence="3" id="KW-1003">Cell membrane</keyword>
<comment type="subcellular location">
    <subcellularLocation>
        <location evidence="1 7">Cell membrane</location>
        <topology evidence="1 7">Multi-pass membrane protein</topology>
    </subcellularLocation>
</comment>
<evidence type="ECO:0000259" key="8">
    <source>
        <dbReference type="PROSITE" id="PS50928"/>
    </source>
</evidence>
<dbReference type="Pfam" id="PF12911">
    <property type="entry name" value="OppC_N"/>
    <property type="match status" value="1"/>
</dbReference>
<dbReference type="AlphaFoldDB" id="A0A0U9HDF2"/>
<feature type="transmembrane region" description="Helical" evidence="7">
    <location>
        <begin position="108"/>
        <end position="134"/>
    </location>
</feature>
<keyword evidence="5 7" id="KW-1133">Transmembrane helix</keyword>
<dbReference type="GO" id="GO:0055085">
    <property type="term" value="P:transmembrane transport"/>
    <property type="evidence" value="ECO:0007669"/>
    <property type="project" value="InterPro"/>
</dbReference>
<protein>
    <submittedName>
        <fullName evidence="9">Oligopeptide transport system permease protein</fullName>
    </submittedName>
</protein>
<gene>
    <name evidence="9" type="ORF">TSYNT_6213</name>
</gene>
<evidence type="ECO:0000256" key="2">
    <source>
        <dbReference type="ARBA" id="ARBA00022448"/>
    </source>
</evidence>
<dbReference type="Pfam" id="PF00528">
    <property type="entry name" value="BPD_transp_1"/>
    <property type="match status" value="1"/>
</dbReference>
<dbReference type="OrthoDB" id="9797852at2"/>
<dbReference type="SUPFAM" id="SSF161098">
    <property type="entry name" value="MetI-like"/>
    <property type="match status" value="1"/>
</dbReference>
<keyword evidence="10" id="KW-1185">Reference proteome</keyword>
<dbReference type="STRING" id="224999.GCA_001485475_00838"/>
<keyword evidence="4 7" id="KW-0812">Transmembrane</keyword>
<evidence type="ECO:0000256" key="3">
    <source>
        <dbReference type="ARBA" id="ARBA00022475"/>
    </source>
</evidence>
<comment type="similarity">
    <text evidence="7">Belongs to the binding-protein-dependent transport system permease family.</text>
</comment>
<feature type="transmembrane region" description="Helical" evidence="7">
    <location>
        <begin position="227"/>
        <end position="253"/>
    </location>
</feature>
<feature type="transmembrane region" description="Helical" evidence="7">
    <location>
        <begin position="274"/>
        <end position="295"/>
    </location>
</feature>
<keyword evidence="6 7" id="KW-0472">Membrane</keyword>
<evidence type="ECO:0000256" key="1">
    <source>
        <dbReference type="ARBA" id="ARBA00004651"/>
    </source>
</evidence>
<dbReference type="EMBL" id="DF977000">
    <property type="protein sequence ID" value="GAQ24832.1"/>
    <property type="molecule type" value="Genomic_DNA"/>
</dbReference>
<sequence>MDSSDIITDEMFTVVGKDIENYNLITRPSLSYWQDAWIRLKKNKVAMLGLAIIIFYIIMAIIGPYMTSADYRMTNSAIADQLPSKEHWFGTDSLGRDLWARVWLGARVSLTIGFAVTLLNQFIGIIIGGISGYFGGKLDMIIMRIIDVLYGIPSLIVAILVILVRGESGIASLIIAMIITGWIGSARFVRGQVLQLKNQEFVLAAKVLGASSMRIILRHLIPNMMGLLITNITMAIPGAIFSEAFLSYIGIGIQPPDTSWGQLAREGAQVFMAYPWEIFLPSFFISTTMLSLNLLGDGLRNALDPKMRGTAKV</sequence>
<feature type="transmembrane region" description="Helical" evidence="7">
    <location>
        <begin position="45"/>
        <end position="66"/>
    </location>
</feature>
<evidence type="ECO:0000256" key="6">
    <source>
        <dbReference type="ARBA" id="ARBA00023136"/>
    </source>
</evidence>
<feature type="transmembrane region" description="Helical" evidence="7">
    <location>
        <begin position="141"/>
        <end position="164"/>
    </location>
</feature>
<dbReference type="PANTHER" id="PTHR43386:SF22">
    <property type="entry name" value="OLIGOPEPTIDE TRANSPORT SYSTEM PERMEASE PROTEIN OPPC"/>
    <property type="match status" value="1"/>
</dbReference>
<proteinExistence type="inferred from homology"/>
<evidence type="ECO:0000313" key="9">
    <source>
        <dbReference type="EMBL" id="GAQ24832.1"/>
    </source>
</evidence>
<evidence type="ECO:0000256" key="5">
    <source>
        <dbReference type="ARBA" id="ARBA00022989"/>
    </source>
</evidence>
<feature type="transmembrane region" description="Helical" evidence="7">
    <location>
        <begin position="170"/>
        <end position="189"/>
    </location>
</feature>
<dbReference type="InterPro" id="IPR025966">
    <property type="entry name" value="OppC_N"/>
</dbReference>
<dbReference type="InterPro" id="IPR035906">
    <property type="entry name" value="MetI-like_sf"/>
</dbReference>
<reference evidence="9" key="1">
    <citation type="journal article" date="2016" name="Genome Announc.">
        <title>Draft Genome Sequence of the Syntrophic Lactate-Degrading Bacterium Tepidanaerobacter syntrophicus JLT.</title>
        <authorList>
            <person name="Matsuura N."/>
            <person name="Ohashi A."/>
            <person name="Tourlousse D.M."/>
            <person name="Sekiguchi Y."/>
        </authorList>
    </citation>
    <scope>NUCLEOTIDE SEQUENCE [LARGE SCALE GENOMIC DNA]</scope>
    <source>
        <strain evidence="9">JL</strain>
    </source>
</reference>
<evidence type="ECO:0000313" key="10">
    <source>
        <dbReference type="Proteomes" id="UP000062160"/>
    </source>
</evidence>
<dbReference type="CDD" id="cd06261">
    <property type="entry name" value="TM_PBP2"/>
    <property type="match status" value="1"/>
</dbReference>
<dbReference type="PROSITE" id="PS50928">
    <property type="entry name" value="ABC_TM1"/>
    <property type="match status" value="1"/>
</dbReference>
<name>A0A0U9HDF2_9FIRM</name>
<dbReference type="InterPro" id="IPR050366">
    <property type="entry name" value="BP-dependent_transpt_permease"/>
</dbReference>
<dbReference type="InterPro" id="IPR000515">
    <property type="entry name" value="MetI-like"/>
</dbReference>
<organism evidence="9">
    <name type="scientific">Tepidanaerobacter syntrophicus</name>
    <dbReference type="NCBI Taxonomy" id="224999"/>
    <lineage>
        <taxon>Bacteria</taxon>
        <taxon>Bacillati</taxon>
        <taxon>Bacillota</taxon>
        <taxon>Clostridia</taxon>
        <taxon>Thermosediminibacterales</taxon>
        <taxon>Tepidanaerobacteraceae</taxon>
        <taxon>Tepidanaerobacter</taxon>
    </lineage>
</organism>
<evidence type="ECO:0000256" key="7">
    <source>
        <dbReference type="RuleBase" id="RU363032"/>
    </source>
</evidence>
<dbReference type="Gene3D" id="1.10.3720.10">
    <property type="entry name" value="MetI-like"/>
    <property type="match status" value="1"/>
</dbReference>
<accession>A0A0U9HDF2</accession>
<dbReference type="PANTHER" id="PTHR43386">
    <property type="entry name" value="OLIGOPEPTIDE TRANSPORT SYSTEM PERMEASE PROTEIN APPC"/>
    <property type="match status" value="1"/>
</dbReference>
<dbReference type="GO" id="GO:0005886">
    <property type="term" value="C:plasma membrane"/>
    <property type="evidence" value="ECO:0007669"/>
    <property type="project" value="UniProtKB-SubCell"/>
</dbReference>